<dbReference type="GO" id="GO:0005829">
    <property type="term" value="C:cytosol"/>
    <property type="evidence" value="ECO:0007669"/>
    <property type="project" value="TreeGrafter"/>
</dbReference>
<dbReference type="PANTHER" id="PTHR11078:SF3">
    <property type="entry name" value="ANTITERMINATION NUSB DOMAIN-CONTAINING PROTEIN"/>
    <property type="match status" value="1"/>
</dbReference>
<sequence>MAHKSDKSGKSRNTMRRGGRSKSREIALQVLYGCEIAHDPVGPALRNMLEDPHSEGMDQDYFSQLTLGVEAEREVLDSWIGRAGAAWSMDRFSVVDHNILRLGIYELLKQPEVPHRVILNEAIELSKRFGGEESSRFVNGVMDKVANLVREEDAAPMRVWDTQES</sequence>
<dbReference type="GO" id="GO:0006353">
    <property type="term" value="P:DNA-templated transcription termination"/>
    <property type="evidence" value="ECO:0007669"/>
    <property type="project" value="UniProtKB-UniRule"/>
</dbReference>
<dbReference type="InterPro" id="IPR006027">
    <property type="entry name" value="NusB_RsmB_TIM44"/>
</dbReference>
<evidence type="ECO:0000313" key="10">
    <source>
        <dbReference type="Proteomes" id="UP000002586"/>
    </source>
</evidence>
<keyword evidence="2 6" id="KW-0889">Transcription antitermination</keyword>
<dbReference type="PANTHER" id="PTHR11078">
    <property type="entry name" value="N UTILIZATION SUBSTANCE PROTEIN B-RELATED"/>
    <property type="match status" value="1"/>
</dbReference>
<keyword evidence="10" id="KW-1185">Reference proteome</keyword>
<evidence type="ECO:0000256" key="5">
    <source>
        <dbReference type="ARBA" id="ARBA00023163"/>
    </source>
</evidence>
<dbReference type="HAMAP" id="MF_00073">
    <property type="entry name" value="NusB"/>
    <property type="match status" value="1"/>
</dbReference>
<keyword evidence="5 6" id="KW-0804">Transcription</keyword>
<dbReference type="STRING" id="156889.Mmc1_0164"/>
<evidence type="ECO:0000256" key="1">
    <source>
        <dbReference type="ARBA" id="ARBA00005952"/>
    </source>
</evidence>
<proteinExistence type="inferred from homology"/>
<dbReference type="GO" id="GO:0031564">
    <property type="term" value="P:transcription antitermination"/>
    <property type="evidence" value="ECO:0007669"/>
    <property type="project" value="UniProtKB-KW"/>
</dbReference>
<evidence type="ECO:0000313" key="9">
    <source>
        <dbReference type="EMBL" id="ABK42691.1"/>
    </source>
</evidence>
<dbReference type="Pfam" id="PF01029">
    <property type="entry name" value="NusB"/>
    <property type="match status" value="1"/>
</dbReference>
<dbReference type="InterPro" id="IPR035926">
    <property type="entry name" value="NusB-like_sf"/>
</dbReference>
<keyword evidence="3 6" id="KW-0694">RNA-binding</keyword>
<organism evidence="9 10">
    <name type="scientific">Magnetococcus marinus (strain ATCC BAA-1437 / JCM 17883 / MC-1)</name>
    <dbReference type="NCBI Taxonomy" id="156889"/>
    <lineage>
        <taxon>Bacteria</taxon>
        <taxon>Pseudomonadati</taxon>
        <taxon>Pseudomonadota</taxon>
        <taxon>Magnetococcia</taxon>
        <taxon>Magnetococcales</taxon>
        <taxon>Magnetococcaceae</taxon>
        <taxon>Magnetococcus</taxon>
    </lineage>
</organism>
<dbReference type="HOGENOM" id="CLU_087843_4_1_5"/>
<dbReference type="Proteomes" id="UP000002586">
    <property type="component" value="Chromosome"/>
</dbReference>
<accession>A0L3Z8</accession>
<reference evidence="10" key="1">
    <citation type="journal article" date="2009" name="Appl. Environ. Microbiol.">
        <title>Complete genome sequence of the chemolithoautotrophic marine magnetotactic coccus strain MC-1.</title>
        <authorList>
            <person name="Schubbe S."/>
            <person name="Williams T.J."/>
            <person name="Xie G."/>
            <person name="Kiss H.E."/>
            <person name="Brettin T.S."/>
            <person name="Martinez D."/>
            <person name="Ross C.A."/>
            <person name="Schuler D."/>
            <person name="Cox B.L."/>
            <person name="Nealson K.H."/>
            <person name="Bazylinski D.A."/>
        </authorList>
    </citation>
    <scope>NUCLEOTIDE SEQUENCE [LARGE SCALE GENOMIC DNA]</scope>
    <source>
        <strain evidence="10">ATCC BAA-1437 / JCM 17883 / MC-1</strain>
    </source>
</reference>
<protein>
    <recommendedName>
        <fullName evidence="6">Transcription antitermination protein NusB</fullName>
    </recommendedName>
    <alternativeName>
        <fullName evidence="6">Antitermination factor NusB</fullName>
    </alternativeName>
</protein>
<evidence type="ECO:0000259" key="8">
    <source>
        <dbReference type="Pfam" id="PF01029"/>
    </source>
</evidence>
<dbReference type="EMBL" id="CP000471">
    <property type="protein sequence ID" value="ABK42691.1"/>
    <property type="molecule type" value="Genomic_DNA"/>
</dbReference>
<comment type="similarity">
    <text evidence="1 6">Belongs to the NusB family.</text>
</comment>
<dbReference type="Gene3D" id="1.10.940.10">
    <property type="entry name" value="NusB-like"/>
    <property type="match status" value="1"/>
</dbReference>
<evidence type="ECO:0000256" key="2">
    <source>
        <dbReference type="ARBA" id="ARBA00022814"/>
    </source>
</evidence>
<reference evidence="9 10" key="2">
    <citation type="journal article" date="2012" name="Int. J. Syst. Evol. Microbiol.">
        <title>Magnetococcus marinus gen. nov., sp. nov., a marine, magnetotactic bacterium that represents a novel lineage (Magnetococcaceae fam. nov.; Magnetococcales ord. nov.) at the base of the Alphaproteobacteria.</title>
        <authorList>
            <person name="Bazylinski D.A."/>
            <person name="Williams T.J."/>
            <person name="Lefevre C.T."/>
            <person name="Berg R.J."/>
            <person name="Zhang C.L."/>
            <person name="Bowser S.S."/>
            <person name="Dean A.J."/>
            <person name="Beveridge T.J."/>
        </authorList>
    </citation>
    <scope>NUCLEOTIDE SEQUENCE [LARGE SCALE GENOMIC DNA]</scope>
    <source>
        <strain evidence="10">ATCC BAA-1437 / JCM 17883 / MC-1</strain>
    </source>
</reference>
<dbReference type="InterPro" id="IPR011605">
    <property type="entry name" value="NusB_fam"/>
</dbReference>
<evidence type="ECO:0000256" key="3">
    <source>
        <dbReference type="ARBA" id="ARBA00022884"/>
    </source>
</evidence>
<gene>
    <name evidence="6" type="primary">nusB</name>
    <name evidence="9" type="ordered locus">Mmc1_0164</name>
</gene>
<dbReference type="SUPFAM" id="SSF48013">
    <property type="entry name" value="NusB-like"/>
    <property type="match status" value="1"/>
</dbReference>
<dbReference type="CDD" id="cd00619">
    <property type="entry name" value="Terminator_NusB"/>
    <property type="match status" value="1"/>
</dbReference>
<dbReference type="RefSeq" id="WP_011711864.1">
    <property type="nucleotide sequence ID" value="NC_008576.1"/>
</dbReference>
<name>A0L3Z8_MAGMM</name>
<comment type="function">
    <text evidence="6">Involved in transcription antitermination. Required for transcription of ribosomal RNA (rRNA) genes. Binds specifically to the boxA antiterminator sequence of the ribosomal RNA (rrn) operons.</text>
</comment>
<keyword evidence="4 6" id="KW-0805">Transcription regulation</keyword>
<feature type="region of interest" description="Disordered" evidence="7">
    <location>
        <begin position="1"/>
        <end position="23"/>
    </location>
</feature>
<dbReference type="OrthoDB" id="9797817at2"/>
<evidence type="ECO:0000256" key="7">
    <source>
        <dbReference type="SAM" id="MobiDB-lite"/>
    </source>
</evidence>
<dbReference type="KEGG" id="mgm:Mmc1_0164"/>
<dbReference type="GO" id="GO:0003723">
    <property type="term" value="F:RNA binding"/>
    <property type="evidence" value="ECO:0007669"/>
    <property type="project" value="UniProtKB-UniRule"/>
</dbReference>
<dbReference type="eggNOG" id="COG0781">
    <property type="taxonomic scope" value="Bacteria"/>
</dbReference>
<feature type="domain" description="NusB/RsmB/TIM44" evidence="8">
    <location>
        <begin position="22"/>
        <end position="146"/>
    </location>
</feature>
<dbReference type="NCBIfam" id="TIGR01951">
    <property type="entry name" value="nusB"/>
    <property type="match status" value="1"/>
</dbReference>
<evidence type="ECO:0000256" key="4">
    <source>
        <dbReference type="ARBA" id="ARBA00023015"/>
    </source>
</evidence>
<evidence type="ECO:0000256" key="6">
    <source>
        <dbReference type="HAMAP-Rule" id="MF_00073"/>
    </source>
</evidence>
<dbReference type="AlphaFoldDB" id="A0L3Z8"/>